<keyword evidence="2" id="KW-1185">Reference proteome</keyword>
<name>A0ACC1NBB0_9PEZI</name>
<proteinExistence type="predicted"/>
<evidence type="ECO:0000313" key="1">
    <source>
        <dbReference type="EMBL" id="KAJ2975776.1"/>
    </source>
</evidence>
<dbReference type="Proteomes" id="UP001143856">
    <property type="component" value="Unassembled WGS sequence"/>
</dbReference>
<sequence>MSWIEDNGFGRMYDVDDSDVPVYRNSSLEMEAKPPLDIIDLTAYSPVSVPMWPDEASCNNDVLLVFPDICPDYLAQLGLQHNYKSDAVISAILDKQEKEEHYPTQATSAPRPLKRKRTGGSDEPEHDPDHDDYDSGSGDEQDPESVRSIKLKIATNEYLATTSSHEYAVLARTLLSQEFPRVPRNAIRNLLLANHNSLFETYTVMDEALRNRNDADVPWRDKKTATKISKDFTPDGLPSLDISTYKAGEQAAIAEFVAARELRAMKDAKIAAEVEEKNNFRRAKDEGQTSDCGICYDEYPLNRMAETQIGMAKYELTCMSLDGCSARFSHAQRALFLNKKLTIALDRIEQEAVLRMAGIENLETCPVCPYAAEYPPVEVDKEFRCENPRCQQVSCRLCRRTTHIPKTCAEADADRGLDARHILEEAMSEALIRRCNSCQNPFVKQDGCNKIRCTKCGTLQCDVCRKTIKDYTHFNDLKRGGKTGHCPLFDESEGRHKKEVSGAEAETRKRMIAENPGVNEEMLRISAHQDNPGDANTRKTEVPAGYQPPLNHLDRHRHEAAMNVNAGRPYFRFRGLNELQVPRAMEDQAQKNPRRIEYPVPLRIANVGAPDATPTPAPGRQNIGRIINKIENFRKMINVDARRRDEEVKSHNNIAQLNPPPAMAQGSSSRHQNISQIAHAHIRAAQAQARAEAQKRSQATVQATVDPAQLQLGFNGLHLPQFPGAPRSFNVGAPLMHPNFHDTPSVGSSHVASPFQQFFVAGTSRPSQGTGGHASYRNPPFP</sequence>
<dbReference type="EMBL" id="JAPDGR010002439">
    <property type="protein sequence ID" value="KAJ2975776.1"/>
    <property type="molecule type" value="Genomic_DNA"/>
</dbReference>
<accession>A0ACC1NBB0</accession>
<protein>
    <submittedName>
        <fullName evidence="1">Uncharacterized protein</fullName>
    </submittedName>
</protein>
<organism evidence="1 2">
    <name type="scientific">Xylaria curta</name>
    <dbReference type="NCBI Taxonomy" id="42375"/>
    <lineage>
        <taxon>Eukaryota</taxon>
        <taxon>Fungi</taxon>
        <taxon>Dikarya</taxon>
        <taxon>Ascomycota</taxon>
        <taxon>Pezizomycotina</taxon>
        <taxon>Sordariomycetes</taxon>
        <taxon>Xylariomycetidae</taxon>
        <taxon>Xylariales</taxon>
        <taxon>Xylariaceae</taxon>
        <taxon>Xylaria</taxon>
    </lineage>
</organism>
<gene>
    <name evidence="1" type="ORF">NUW58_g8263</name>
</gene>
<evidence type="ECO:0000313" key="2">
    <source>
        <dbReference type="Proteomes" id="UP001143856"/>
    </source>
</evidence>
<reference evidence="1" key="1">
    <citation type="submission" date="2022-10" db="EMBL/GenBank/DDBJ databases">
        <title>Genome Sequence of Xylaria curta.</title>
        <authorList>
            <person name="Buettner E."/>
        </authorList>
    </citation>
    <scope>NUCLEOTIDE SEQUENCE</scope>
    <source>
        <strain evidence="1">Babe10</strain>
    </source>
</reference>
<comment type="caution">
    <text evidence="1">The sequence shown here is derived from an EMBL/GenBank/DDBJ whole genome shotgun (WGS) entry which is preliminary data.</text>
</comment>